<dbReference type="FunFam" id="1.10.10.2130:FF:000001">
    <property type="entry name" value="Pre-mRNA-splicing factor ATP-dependent RNA helicase"/>
    <property type="match status" value="1"/>
</dbReference>
<evidence type="ECO:0000313" key="8">
    <source>
        <dbReference type="EMBL" id="KIZ07684.1"/>
    </source>
</evidence>
<evidence type="ECO:0000259" key="7">
    <source>
        <dbReference type="PROSITE" id="PS51194"/>
    </source>
</evidence>
<dbReference type="AlphaFoldDB" id="A0A0D2LN51"/>
<sequence length="370" mass="40362">MFQTSLTLEGIVYVVDSCYVKQRAFNPAIGLESLLVAPTSKASATQRAGRAGRVRPGHCFRLCTEDAFATLLPAASTPEMQRSDLAGMLLQLKAMGIDNVMRFDWLAPPPAEAVVRGLELLHALGALDGDAKLSKDTGIPLASLPLDPPLAAALLAACRRHGCADHLLLLAGLLSVPSVWGHAGGGGLRARDAAVAKFAAAEGDMVTYLNAHRAWAENGRSQKWANRHFVHHHHMRRAEEVAKQLRARLSRLGLLPRGAAEAAFDLQSFLAAIAAGMFFNAARFARTDYDPRAANDAGTHVYRLLRHTKQDAPLQLRIHSSSVLWRVRPELVIFHRCQQGDEGWYEMQGVTAVTQEALAEAAPHFCRLRR</sequence>
<dbReference type="GO" id="GO:0003723">
    <property type="term" value="F:RNA binding"/>
    <property type="evidence" value="ECO:0007669"/>
    <property type="project" value="TreeGrafter"/>
</dbReference>
<dbReference type="RefSeq" id="XP_013906703.1">
    <property type="nucleotide sequence ID" value="XM_014051249.1"/>
</dbReference>
<keyword evidence="5" id="KW-0067">ATP-binding</keyword>
<dbReference type="STRING" id="145388.A0A0D2LN51"/>
<keyword evidence="2" id="KW-0547">Nucleotide-binding</keyword>
<protein>
    <recommendedName>
        <fullName evidence="1">RNA helicase</fullName>
        <ecNumber evidence="1">3.6.4.13</ecNumber>
    </recommendedName>
</protein>
<dbReference type="EMBL" id="KK100239">
    <property type="protein sequence ID" value="KIZ07684.1"/>
    <property type="molecule type" value="Genomic_DNA"/>
</dbReference>
<dbReference type="OrthoDB" id="10253254at2759"/>
<dbReference type="GO" id="GO:0005524">
    <property type="term" value="F:ATP binding"/>
    <property type="evidence" value="ECO:0007669"/>
    <property type="project" value="UniProtKB-KW"/>
</dbReference>
<organism evidence="8 9">
    <name type="scientific">Monoraphidium neglectum</name>
    <dbReference type="NCBI Taxonomy" id="145388"/>
    <lineage>
        <taxon>Eukaryota</taxon>
        <taxon>Viridiplantae</taxon>
        <taxon>Chlorophyta</taxon>
        <taxon>core chlorophytes</taxon>
        <taxon>Chlorophyceae</taxon>
        <taxon>CS clade</taxon>
        <taxon>Sphaeropleales</taxon>
        <taxon>Selenastraceae</taxon>
        <taxon>Monoraphidium</taxon>
    </lineage>
</organism>
<keyword evidence="3 8" id="KW-0378">Hydrolase</keyword>
<keyword evidence="9" id="KW-1185">Reference proteome</keyword>
<dbReference type="PANTHER" id="PTHR18934">
    <property type="entry name" value="ATP-DEPENDENT RNA HELICASE"/>
    <property type="match status" value="1"/>
</dbReference>
<evidence type="ECO:0000313" key="9">
    <source>
        <dbReference type="Proteomes" id="UP000054498"/>
    </source>
</evidence>
<dbReference type="InterPro" id="IPR027417">
    <property type="entry name" value="P-loop_NTPase"/>
</dbReference>
<dbReference type="EC" id="3.6.4.13" evidence="1"/>
<dbReference type="SUPFAM" id="SSF52540">
    <property type="entry name" value="P-loop containing nucleoside triphosphate hydrolases"/>
    <property type="match status" value="1"/>
</dbReference>
<dbReference type="InterPro" id="IPR007502">
    <property type="entry name" value="Helicase-assoc_dom"/>
</dbReference>
<evidence type="ECO:0000256" key="5">
    <source>
        <dbReference type="ARBA" id="ARBA00022840"/>
    </source>
</evidence>
<evidence type="ECO:0000256" key="6">
    <source>
        <dbReference type="ARBA" id="ARBA00047984"/>
    </source>
</evidence>
<accession>A0A0D2LN51</accession>
<keyword evidence="4 8" id="KW-0347">Helicase</keyword>
<evidence type="ECO:0000256" key="1">
    <source>
        <dbReference type="ARBA" id="ARBA00012552"/>
    </source>
</evidence>
<feature type="domain" description="Helicase C-terminal" evidence="7">
    <location>
        <begin position="1"/>
        <end position="96"/>
    </location>
</feature>
<dbReference type="InterPro" id="IPR001650">
    <property type="entry name" value="Helicase_C-like"/>
</dbReference>
<dbReference type="GO" id="GO:0016887">
    <property type="term" value="F:ATP hydrolysis activity"/>
    <property type="evidence" value="ECO:0007669"/>
    <property type="project" value="RHEA"/>
</dbReference>
<dbReference type="CDD" id="cd18791">
    <property type="entry name" value="SF2_C_RHA"/>
    <property type="match status" value="1"/>
</dbReference>
<dbReference type="GeneID" id="25726394"/>
<dbReference type="Gene3D" id="3.40.50.300">
    <property type="entry name" value="P-loop containing nucleotide triphosphate hydrolases"/>
    <property type="match status" value="1"/>
</dbReference>
<dbReference type="InterPro" id="IPR011709">
    <property type="entry name" value="DEAD-box_helicase_OB_fold"/>
</dbReference>
<comment type="catalytic activity">
    <reaction evidence="6">
        <text>ATP + H2O = ADP + phosphate + H(+)</text>
        <dbReference type="Rhea" id="RHEA:13065"/>
        <dbReference type="ChEBI" id="CHEBI:15377"/>
        <dbReference type="ChEBI" id="CHEBI:15378"/>
        <dbReference type="ChEBI" id="CHEBI:30616"/>
        <dbReference type="ChEBI" id="CHEBI:43474"/>
        <dbReference type="ChEBI" id="CHEBI:456216"/>
        <dbReference type="EC" id="3.6.4.13"/>
    </reaction>
</comment>
<dbReference type="InterPro" id="IPR042035">
    <property type="entry name" value="DEAH_win-hel_dom"/>
</dbReference>
<name>A0A0D2LN51_9CHLO</name>
<dbReference type="Gene3D" id="1.10.10.2130">
    <property type="entry name" value="DEAH helicase family, winged-helix domain"/>
    <property type="match status" value="1"/>
</dbReference>
<reference evidence="8 9" key="1">
    <citation type="journal article" date="2013" name="BMC Genomics">
        <title>Reconstruction of the lipid metabolism for the microalga Monoraphidium neglectum from its genome sequence reveals characteristics suitable for biofuel production.</title>
        <authorList>
            <person name="Bogen C."/>
            <person name="Al-Dilaimi A."/>
            <person name="Albersmeier A."/>
            <person name="Wichmann J."/>
            <person name="Grundmann M."/>
            <person name="Rupp O."/>
            <person name="Lauersen K.J."/>
            <person name="Blifernez-Klassen O."/>
            <person name="Kalinowski J."/>
            <person name="Goesmann A."/>
            <person name="Mussgnug J.H."/>
            <person name="Kruse O."/>
        </authorList>
    </citation>
    <scope>NUCLEOTIDE SEQUENCE [LARGE SCALE GENOMIC DNA]</scope>
    <source>
        <strain evidence="8 9">SAG 48.87</strain>
    </source>
</reference>
<evidence type="ECO:0000256" key="3">
    <source>
        <dbReference type="ARBA" id="ARBA00022801"/>
    </source>
</evidence>
<evidence type="ECO:0000256" key="2">
    <source>
        <dbReference type="ARBA" id="ARBA00022741"/>
    </source>
</evidence>
<dbReference type="PROSITE" id="PS51194">
    <property type="entry name" value="HELICASE_CTER"/>
    <property type="match status" value="1"/>
</dbReference>
<evidence type="ECO:0000256" key="4">
    <source>
        <dbReference type="ARBA" id="ARBA00022806"/>
    </source>
</evidence>
<dbReference type="GO" id="GO:0003724">
    <property type="term" value="F:RNA helicase activity"/>
    <property type="evidence" value="ECO:0007669"/>
    <property type="project" value="UniProtKB-EC"/>
</dbReference>
<dbReference type="Pfam" id="PF07717">
    <property type="entry name" value="OB_NTP_bind"/>
    <property type="match status" value="1"/>
</dbReference>
<dbReference type="Proteomes" id="UP000054498">
    <property type="component" value="Unassembled WGS sequence"/>
</dbReference>
<dbReference type="SMART" id="SM00847">
    <property type="entry name" value="HA2"/>
    <property type="match status" value="1"/>
</dbReference>
<proteinExistence type="predicted"/>
<gene>
    <name evidence="8" type="ORF">MNEG_0276</name>
</gene>
<dbReference type="KEGG" id="mng:MNEG_0276"/>
<dbReference type="PANTHER" id="PTHR18934:SF136">
    <property type="entry name" value="ATP-DEPENDENT RNA HELICASE DHX35-RELATED"/>
    <property type="match status" value="1"/>
</dbReference>